<evidence type="ECO:0000313" key="2">
    <source>
        <dbReference type="EMBL" id="KEZ43469.1"/>
    </source>
</evidence>
<proteinExistence type="predicted"/>
<feature type="signal peptide" evidence="1">
    <location>
        <begin position="1"/>
        <end position="19"/>
    </location>
</feature>
<dbReference type="AlphaFoldDB" id="A0A084G807"/>
<keyword evidence="1" id="KW-0732">Signal</keyword>
<dbReference type="HOGENOM" id="CLU_107712_0_0_1"/>
<organism evidence="2 3">
    <name type="scientific">Pseudallescheria apiosperma</name>
    <name type="common">Scedosporium apiospermum</name>
    <dbReference type="NCBI Taxonomy" id="563466"/>
    <lineage>
        <taxon>Eukaryota</taxon>
        <taxon>Fungi</taxon>
        <taxon>Dikarya</taxon>
        <taxon>Ascomycota</taxon>
        <taxon>Pezizomycotina</taxon>
        <taxon>Sordariomycetes</taxon>
        <taxon>Hypocreomycetidae</taxon>
        <taxon>Microascales</taxon>
        <taxon>Microascaceae</taxon>
        <taxon>Scedosporium</taxon>
    </lineage>
</organism>
<comment type="caution">
    <text evidence="2">The sequence shown here is derived from an EMBL/GenBank/DDBJ whole genome shotgun (WGS) entry which is preliminary data.</text>
</comment>
<dbReference type="OMA" id="GIALEWC"/>
<dbReference type="RefSeq" id="XP_016643268.1">
    <property type="nucleotide sequence ID" value="XM_016787159.1"/>
</dbReference>
<reference evidence="2 3" key="1">
    <citation type="journal article" date="2014" name="Genome Announc.">
        <title>Draft genome sequence of the pathogenic fungus Scedosporium apiospermum.</title>
        <authorList>
            <person name="Vandeputte P."/>
            <person name="Ghamrawi S."/>
            <person name="Rechenmann M."/>
            <person name="Iltis A."/>
            <person name="Giraud S."/>
            <person name="Fleury M."/>
            <person name="Thornton C."/>
            <person name="Delhaes L."/>
            <person name="Meyer W."/>
            <person name="Papon N."/>
            <person name="Bouchara J.P."/>
        </authorList>
    </citation>
    <scope>NUCLEOTIDE SEQUENCE [LARGE SCALE GENOMIC DNA]</scope>
    <source>
        <strain evidence="2 3">IHEM 14462</strain>
    </source>
</reference>
<dbReference type="Proteomes" id="UP000028545">
    <property type="component" value="Unassembled WGS sequence"/>
</dbReference>
<keyword evidence="3" id="KW-1185">Reference proteome</keyword>
<dbReference type="PANTHER" id="PTHR35605:SF1">
    <property type="entry name" value="ECP2 EFFECTOR PROTEIN DOMAIN-CONTAINING PROTEIN-RELATED"/>
    <property type="match status" value="1"/>
</dbReference>
<accession>A0A084G807</accession>
<feature type="chain" id="PRO_5001775407" description="Secreted protein" evidence="1">
    <location>
        <begin position="20"/>
        <end position="224"/>
    </location>
</feature>
<dbReference type="PANTHER" id="PTHR35605">
    <property type="entry name" value="ECP2 EFFECTOR PROTEIN DOMAIN-CONTAINING PROTEIN-RELATED"/>
    <property type="match status" value="1"/>
</dbReference>
<gene>
    <name evidence="2" type="ORF">SAPIO_CDS4663</name>
</gene>
<dbReference type="KEGG" id="sapo:SAPIO_CDS4663"/>
<evidence type="ECO:0008006" key="4">
    <source>
        <dbReference type="Google" id="ProtNLM"/>
    </source>
</evidence>
<evidence type="ECO:0000256" key="1">
    <source>
        <dbReference type="SAM" id="SignalP"/>
    </source>
</evidence>
<dbReference type="VEuPathDB" id="FungiDB:SAPIO_CDS4663"/>
<evidence type="ECO:0000313" key="3">
    <source>
        <dbReference type="Proteomes" id="UP000028545"/>
    </source>
</evidence>
<dbReference type="EMBL" id="JOWA01000093">
    <property type="protein sequence ID" value="KEZ43469.1"/>
    <property type="molecule type" value="Genomic_DNA"/>
</dbReference>
<protein>
    <recommendedName>
        <fullName evidence="4">Secreted protein</fullName>
    </recommendedName>
</protein>
<dbReference type="GeneID" id="27723735"/>
<sequence length="224" mass="24533">MYVPTLATLGGLLALTVKGMPAIATDDPITPAATSSAADEFAAQGYTIVPATFTGDFGSNGETMTLNGTIEEVMAQVADINPNYKWADEDDSFTSKGDPEDDAWRERKVAKKDCNTDAGKVVQSTILAGVQYLYKKPKDEARLEVKTCSRISCSYNAAIYMCWDPVDGAPAVYTQPWWYVADYAKGIALEWCPHEFDRDIGTYMVGGKTWDPMGLAVHVRRDKC</sequence>
<dbReference type="OrthoDB" id="5272418at2759"/>
<name>A0A084G807_PSEDA</name>